<organism evidence="1">
    <name type="scientific">Tetraselmis sp. GSL018</name>
    <dbReference type="NCBI Taxonomy" id="582737"/>
    <lineage>
        <taxon>Eukaryota</taxon>
        <taxon>Viridiplantae</taxon>
        <taxon>Chlorophyta</taxon>
        <taxon>core chlorophytes</taxon>
        <taxon>Chlorodendrophyceae</taxon>
        <taxon>Chlorodendrales</taxon>
        <taxon>Chlorodendraceae</taxon>
        <taxon>Tetraselmis</taxon>
    </lineage>
</organism>
<accession>A0A061QR03</accession>
<dbReference type="AlphaFoldDB" id="A0A061QR03"/>
<reference evidence="1" key="1">
    <citation type="submission" date="2014-05" db="EMBL/GenBank/DDBJ databases">
        <title>The transcriptome of the halophilic microalga Tetraselmis sp. GSL018 isolated from the Great Salt Lake, Utah.</title>
        <authorList>
            <person name="Jinkerson R.E."/>
            <person name="D'Adamo S."/>
            <person name="Posewitz M.C."/>
        </authorList>
    </citation>
    <scope>NUCLEOTIDE SEQUENCE</scope>
    <source>
        <strain evidence="1">GSL018</strain>
    </source>
</reference>
<protein>
    <submittedName>
        <fullName evidence="1">Translocon-associated protein beta</fullName>
    </submittedName>
</protein>
<sequence>MLHLPLLTLWSKGNTPLPAFTCLMRRASNPHHCPILKRDLPTHSAAWKIKLQEVALPAEISVVSGSTSHEIERINAGDSATWEYTLVANSAGHFVAPSCRVTYQAESDADSVQETLSTTFSMPILSPSQKNIKMALSMGSYASLGTLNSVTDWRNAGITLLTFGSLVGTRVAYSRISQAAKDRRRRRAIEELQGKSD</sequence>
<gene>
    <name evidence="1" type="ORF">TSPGSL018_27729</name>
</gene>
<evidence type="ECO:0000313" key="1">
    <source>
        <dbReference type="EMBL" id="JAC60885.1"/>
    </source>
</evidence>
<dbReference type="Pfam" id="PF05753">
    <property type="entry name" value="TRAP_beta"/>
    <property type="match status" value="1"/>
</dbReference>
<proteinExistence type="predicted"/>
<name>A0A061QR03_9CHLO</name>
<dbReference type="EMBL" id="GBEZ01026314">
    <property type="protein sequence ID" value="JAC60885.1"/>
    <property type="molecule type" value="Transcribed_RNA"/>
</dbReference>